<dbReference type="RefSeq" id="WP_245803746.1">
    <property type="nucleotide sequence ID" value="NZ_MAHX01000006.1"/>
</dbReference>
<evidence type="ECO:0000256" key="1">
    <source>
        <dbReference type="SAM" id="MobiDB-lite"/>
    </source>
</evidence>
<dbReference type="Proteomes" id="UP000190813">
    <property type="component" value="Unassembled WGS sequence"/>
</dbReference>
<dbReference type="EMBL" id="MAHX01000006">
    <property type="protein sequence ID" value="OPC67915.1"/>
    <property type="molecule type" value="Genomic_DNA"/>
</dbReference>
<feature type="chain" id="PRO_5012074862" description="DUF4105 domain-containing protein" evidence="2">
    <location>
        <begin position="21"/>
        <end position="435"/>
    </location>
</feature>
<feature type="region of interest" description="Disordered" evidence="1">
    <location>
        <begin position="400"/>
        <end position="435"/>
    </location>
</feature>
<comment type="caution">
    <text evidence="3">The sequence shown here is derived from an EMBL/GenBank/DDBJ whole genome shotgun (WGS) entry which is preliminary data.</text>
</comment>
<reference evidence="3 4" key="1">
    <citation type="submission" date="2016-06" db="EMBL/GenBank/DDBJ databases">
        <title>Revisiting the taxonomy of the Elizabethkingia Genus based on Whole-Genome Sequencing, Optical Mapping, and MALDI-TOF.</title>
        <authorList>
            <person name="Nicholson A.C."/>
        </authorList>
    </citation>
    <scope>NUCLEOTIDE SEQUENCE [LARGE SCALE GENOMIC DNA]</scope>
    <source>
        <strain evidence="3 4">G4070</strain>
    </source>
</reference>
<proteinExistence type="predicted"/>
<sequence>MRKKLLFVPLWGIFTLSLLSSCRSEDGAIQQKQIEDNRFATFIPKSGKTINYADGFASLMKRYDNLHKTNLSGINNKPVIGTLASNDKNASLFQNGESYVESNIRSQTVTEKDDIKWVAFPKVQGNKVVSLVVGILSEKGTRVNYRTFGNGDDLYKGNVILFQAALDRRLKKTSKLALNASLNPIALADPEGCSDPYSVNYDPKCKDIEEVIITKPKPLTKEPNPSPSPPPFPTDPDGRCGDYGDCSGSSGNGSGGESSPNTSDVIEFIKPKYFIFNLKRYLSCLNLNQPANLQVFAESMDNDWPGHAFISITQGSNVLTFGFYPNNPDGKISKSIISDGIMGDNSESTYTSRKNYGQISSDQLRQIVDAALVFDQRDYNISDTNCSTFAMLVMTIAGEKNPPVHPSTPNNIIRRFGNGEIKEKGKGPNTQRTCN</sequence>
<accession>A0A1T3MTI5</accession>
<name>A0A1T3MTI5_9FLAO</name>
<dbReference type="PROSITE" id="PS51257">
    <property type="entry name" value="PROKAR_LIPOPROTEIN"/>
    <property type="match status" value="1"/>
</dbReference>
<evidence type="ECO:0000313" key="4">
    <source>
        <dbReference type="Proteomes" id="UP000190813"/>
    </source>
</evidence>
<keyword evidence="2" id="KW-0732">Signal</keyword>
<protein>
    <recommendedName>
        <fullName evidence="5">DUF4105 domain-containing protein</fullName>
    </recommendedName>
</protein>
<evidence type="ECO:0000313" key="3">
    <source>
        <dbReference type="EMBL" id="OPC67915.1"/>
    </source>
</evidence>
<dbReference type="AlphaFoldDB" id="A0A1T3MTI5"/>
<organism evidence="3 4">
    <name type="scientific">Elizabethkingia occulta</name>
    <dbReference type="NCBI Taxonomy" id="1867263"/>
    <lineage>
        <taxon>Bacteria</taxon>
        <taxon>Pseudomonadati</taxon>
        <taxon>Bacteroidota</taxon>
        <taxon>Flavobacteriia</taxon>
        <taxon>Flavobacteriales</taxon>
        <taxon>Weeksellaceae</taxon>
        <taxon>Elizabethkingia</taxon>
    </lineage>
</organism>
<evidence type="ECO:0000256" key="2">
    <source>
        <dbReference type="SAM" id="SignalP"/>
    </source>
</evidence>
<gene>
    <name evidence="3" type="ORF">BAZ10_15075</name>
</gene>
<feature type="compositionally biased region" description="Pro residues" evidence="1">
    <location>
        <begin position="224"/>
        <end position="234"/>
    </location>
</feature>
<feature type="region of interest" description="Disordered" evidence="1">
    <location>
        <begin position="216"/>
        <end position="261"/>
    </location>
</feature>
<evidence type="ECO:0008006" key="5">
    <source>
        <dbReference type="Google" id="ProtNLM"/>
    </source>
</evidence>
<keyword evidence="4" id="KW-1185">Reference proteome</keyword>
<feature type="signal peptide" evidence="2">
    <location>
        <begin position="1"/>
        <end position="20"/>
    </location>
</feature>